<evidence type="ECO:0000256" key="1">
    <source>
        <dbReference type="SAM" id="MobiDB-lite"/>
    </source>
</evidence>
<reference evidence="2" key="1">
    <citation type="journal article" date="2022" name="bioRxiv">
        <title>Sequencing and chromosome-scale assembly of the giantPleurodeles waltlgenome.</title>
        <authorList>
            <person name="Brown T."/>
            <person name="Elewa A."/>
            <person name="Iarovenko S."/>
            <person name="Subramanian E."/>
            <person name="Araus A.J."/>
            <person name="Petzold A."/>
            <person name="Susuki M."/>
            <person name="Suzuki K.-i.T."/>
            <person name="Hayashi T."/>
            <person name="Toyoda A."/>
            <person name="Oliveira C."/>
            <person name="Osipova E."/>
            <person name="Leigh N.D."/>
            <person name="Simon A."/>
            <person name="Yun M.H."/>
        </authorList>
    </citation>
    <scope>NUCLEOTIDE SEQUENCE</scope>
    <source>
        <strain evidence="2">20211129_DDA</strain>
        <tissue evidence="2">Liver</tissue>
    </source>
</reference>
<gene>
    <name evidence="2" type="ORF">NDU88_007121</name>
</gene>
<accession>A0AAV7N350</accession>
<evidence type="ECO:0000313" key="2">
    <source>
        <dbReference type="EMBL" id="KAJ1109762.1"/>
    </source>
</evidence>
<evidence type="ECO:0000313" key="3">
    <source>
        <dbReference type="Proteomes" id="UP001066276"/>
    </source>
</evidence>
<name>A0AAV7N350_PLEWA</name>
<keyword evidence="3" id="KW-1185">Reference proteome</keyword>
<dbReference type="Proteomes" id="UP001066276">
    <property type="component" value="Chromosome 9"/>
</dbReference>
<comment type="caution">
    <text evidence="2">The sequence shown here is derived from an EMBL/GenBank/DDBJ whole genome shotgun (WGS) entry which is preliminary data.</text>
</comment>
<protein>
    <submittedName>
        <fullName evidence="2">Uncharacterized protein</fullName>
    </submittedName>
</protein>
<feature type="compositionally biased region" description="Basic and acidic residues" evidence="1">
    <location>
        <begin position="45"/>
        <end position="85"/>
    </location>
</feature>
<feature type="region of interest" description="Disordered" evidence="1">
    <location>
        <begin position="1"/>
        <end position="161"/>
    </location>
</feature>
<organism evidence="2 3">
    <name type="scientific">Pleurodeles waltl</name>
    <name type="common">Iberian ribbed newt</name>
    <dbReference type="NCBI Taxonomy" id="8319"/>
    <lineage>
        <taxon>Eukaryota</taxon>
        <taxon>Metazoa</taxon>
        <taxon>Chordata</taxon>
        <taxon>Craniata</taxon>
        <taxon>Vertebrata</taxon>
        <taxon>Euteleostomi</taxon>
        <taxon>Amphibia</taxon>
        <taxon>Batrachia</taxon>
        <taxon>Caudata</taxon>
        <taxon>Salamandroidea</taxon>
        <taxon>Salamandridae</taxon>
        <taxon>Pleurodelinae</taxon>
        <taxon>Pleurodeles</taxon>
    </lineage>
</organism>
<dbReference type="AlphaFoldDB" id="A0AAV7N350"/>
<dbReference type="EMBL" id="JANPWB010000013">
    <property type="protein sequence ID" value="KAJ1109762.1"/>
    <property type="molecule type" value="Genomic_DNA"/>
</dbReference>
<sequence length="161" mass="16992">MGTRPPRGRHSEVALTTTDDGAKADWPAGGQRPWIPQEAASEETATEKAASEETATEKAASEETATEKATSEETVTEKATSEEKGGGNGGGGEPRNPRDNPEDGGRPRGPGTWDDEARGSGVAPEPEGTREQRGDHHRASHGPGGSWLWKVRSLWTSRGAP</sequence>
<proteinExistence type="predicted"/>
<feature type="compositionally biased region" description="Basic and acidic residues" evidence="1">
    <location>
        <begin position="95"/>
        <end position="106"/>
    </location>
</feature>